<keyword evidence="3" id="KW-0808">Transferase</keyword>
<protein>
    <recommendedName>
        <fullName evidence="2">HECT-type E3 ubiquitin transferase</fullName>
        <ecNumber evidence="2">2.3.2.26</ecNumber>
    </recommendedName>
</protein>
<keyword evidence="4 5" id="KW-0833">Ubl conjugation pathway</keyword>
<dbReference type="PROSITE" id="PS50237">
    <property type="entry name" value="HECT"/>
    <property type="match status" value="1"/>
</dbReference>
<dbReference type="EMBL" id="GG687104">
    <property type="protein sequence ID" value="EEQ97519.1"/>
    <property type="molecule type" value="Genomic_DNA"/>
</dbReference>
<dbReference type="GeneID" id="9055186"/>
<dbReference type="InterPro" id="IPR035983">
    <property type="entry name" value="Hect_E3_ubiquitin_ligase"/>
</dbReference>
<dbReference type="AlphaFoldDB" id="C5M0I4"/>
<evidence type="ECO:0000256" key="3">
    <source>
        <dbReference type="ARBA" id="ARBA00022679"/>
    </source>
</evidence>
<dbReference type="SUPFAM" id="SSF56204">
    <property type="entry name" value="Hect, E3 ligase catalytic domain"/>
    <property type="match status" value="1"/>
</dbReference>
<evidence type="ECO:0000256" key="5">
    <source>
        <dbReference type="PROSITE-ProRule" id="PRU00104"/>
    </source>
</evidence>
<sequence>MWNGLDSGGGVNLAGRSSGLSKARFLQQQRAQRQKREQDRRRVVAAGLIQRVYRGRREASRVAREIRATVDKRNGDLIKVMDTLGLDDSVIGKFLGKALPGQVQRLLFAHCIRSDRAEDRRIAAATANLVVRHHQLSGASSTDSVESPFLSCYPRGLLPRFLSLLLDLDVPAGFDLALVLPQNQIAKAATTPTRVRALAVGIWRDPSRSMKLLHNPEIGGQLALVTIAQGSTVDRDEPEFSEITNIAVRHLESVYPNIEETLSRCFAEASTDEGMSLLSRNLCRWIETSANSGISSAVVRAVWWSSRSRGNSNDLLLSPHVMKALARQGDDEAIWALLGLYFGSHCSVVLGSDTRVLLASIPRIHQVVVRRFIQPCLVPPSGTDNAKEALAQSCVDRVLSGDESVYVGLNASATLYSTALQVMDADDLRSKDRNPVDPDVLRSAIPVLNLVAFKLLTATAQPECGDQIKAIVGRVCRLCRSLHGRRSTLGLDSAEYWVVHSTRPLLRAAADVKLADLAVGEDNEEDEDMEEVDYMDEDEGNSGAAEETQTGPTVGEPQRTGLATVHYFFTPKSNGRTRGHEAEQRQLSSVLAELPHSVAFKDRVALFHTVLLNDHSGGERRNADLMFMMRSRRNETLQTVHRDPDLLLKDGLKMMETMSSSGSSHARWRVEWVDETGAMEPGIDGGGLFKEFLNLWTTEAFGKFFTVDERGGVYPIPNATPTVEELNQVRNIGRAVGKAIYELILIDTRFSIVFLNRLLGLQFSIDEVATIDKQVCRSLLYLRHCSAEEVAALSLNFTVTAGGRDVDLLPGGSTTPVTADNRMLYLLLMTKFKACTQIEQQTTAFVEGVGDIIPVQWLQLFCPEELNMLVSGEERRGFDVDDLQRHTEYSNGYFADHPNIRAFWYIVKDLFTDADRDALLRFVTSNSRPPLLGFKTLSPLFAIARVDDPERLPTASTCVNLLKLPDCGANVEKLHRKLLTAIHAKAGFGLS</sequence>
<organism evidence="9">
    <name type="scientific">Perkinsus marinus (strain ATCC 50983 / TXsc)</name>
    <dbReference type="NCBI Taxonomy" id="423536"/>
    <lineage>
        <taxon>Eukaryota</taxon>
        <taxon>Sar</taxon>
        <taxon>Alveolata</taxon>
        <taxon>Perkinsozoa</taxon>
        <taxon>Perkinsea</taxon>
        <taxon>Perkinsida</taxon>
        <taxon>Perkinsidae</taxon>
        <taxon>Perkinsus</taxon>
    </lineage>
</organism>
<gene>
    <name evidence="8" type="ORF">Pmar_PMAR004024</name>
</gene>
<feature type="domain" description="HECT" evidence="7">
    <location>
        <begin position="666"/>
        <end position="991"/>
    </location>
</feature>
<keyword evidence="9" id="KW-1185">Reference proteome</keyword>
<evidence type="ECO:0000256" key="2">
    <source>
        <dbReference type="ARBA" id="ARBA00012485"/>
    </source>
</evidence>
<evidence type="ECO:0000256" key="6">
    <source>
        <dbReference type="SAM" id="MobiDB-lite"/>
    </source>
</evidence>
<dbReference type="Pfam" id="PF00632">
    <property type="entry name" value="HECT"/>
    <property type="match status" value="1"/>
</dbReference>
<dbReference type="PANTHER" id="PTHR45700:SF2">
    <property type="entry name" value="UBIQUITIN-PROTEIN LIGASE E3C"/>
    <property type="match status" value="1"/>
</dbReference>
<dbReference type="Gene3D" id="3.30.2160.10">
    <property type="entry name" value="Hect, E3 ligase catalytic domain"/>
    <property type="match status" value="1"/>
</dbReference>
<dbReference type="GO" id="GO:0000209">
    <property type="term" value="P:protein polyubiquitination"/>
    <property type="evidence" value="ECO:0007669"/>
    <property type="project" value="InterPro"/>
</dbReference>
<dbReference type="GO" id="GO:0016874">
    <property type="term" value="F:ligase activity"/>
    <property type="evidence" value="ECO:0007669"/>
    <property type="project" value="UniProtKB-KW"/>
</dbReference>
<feature type="active site" description="Glycyl thioester intermediate" evidence="5">
    <location>
        <position position="958"/>
    </location>
</feature>
<dbReference type="InterPro" id="IPR000569">
    <property type="entry name" value="HECT_dom"/>
</dbReference>
<reference evidence="8 9" key="1">
    <citation type="submission" date="2008-07" db="EMBL/GenBank/DDBJ databases">
        <authorList>
            <person name="El-Sayed N."/>
            <person name="Caler E."/>
            <person name="Inman J."/>
            <person name="Amedeo P."/>
            <person name="Hass B."/>
            <person name="Wortman J."/>
        </authorList>
    </citation>
    <scope>NUCLEOTIDE SEQUENCE [LARGE SCALE GENOMIC DNA]</scope>
    <source>
        <strain evidence="9">ATCC 50983 / TXsc</strain>
    </source>
</reference>
<dbReference type="EC" id="2.3.2.26" evidence="2"/>
<dbReference type="RefSeq" id="XP_002764802.1">
    <property type="nucleotide sequence ID" value="XM_002764756.1"/>
</dbReference>
<feature type="region of interest" description="Disordered" evidence="6">
    <location>
        <begin position="521"/>
        <end position="557"/>
    </location>
</feature>
<dbReference type="GO" id="GO:0006511">
    <property type="term" value="P:ubiquitin-dependent protein catabolic process"/>
    <property type="evidence" value="ECO:0007669"/>
    <property type="project" value="TreeGrafter"/>
</dbReference>
<evidence type="ECO:0000313" key="9">
    <source>
        <dbReference type="Proteomes" id="UP000007800"/>
    </source>
</evidence>
<dbReference type="SMART" id="SM00119">
    <property type="entry name" value="HECTc"/>
    <property type="match status" value="1"/>
</dbReference>
<accession>C5M0I4</accession>
<proteinExistence type="predicted"/>
<feature type="compositionally biased region" description="Acidic residues" evidence="6">
    <location>
        <begin position="521"/>
        <end position="540"/>
    </location>
</feature>
<keyword evidence="8" id="KW-0436">Ligase</keyword>
<dbReference type="Gene3D" id="3.30.2410.10">
    <property type="entry name" value="Hect, E3 ligase catalytic domain"/>
    <property type="match status" value="1"/>
</dbReference>
<comment type="catalytic activity">
    <reaction evidence="1">
        <text>S-ubiquitinyl-[E2 ubiquitin-conjugating enzyme]-L-cysteine + [acceptor protein]-L-lysine = [E2 ubiquitin-conjugating enzyme]-L-cysteine + N(6)-ubiquitinyl-[acceptor protein]-L-lysine.</text>
        <dbReference type="EC" id="2.3.2.26"/>
    </reaction>
</comment>
<dbReference type="OrthoDB" id="8068875at2759"/>
<evidence type="ECO:0000256" key="1">
    <source>
        <dbReference type="ARBA" id="ARBA00000885"/>
    </source>
</evidence>
<dbReference type="CDD" id="cd00078">
    <property type="entry name" value="HECTc"/>
    <property type="match status" value="1"/>
</dbReference>
<dbReference type="Gene3D" id="3.90.1750.10">
    <property type="entry name" value="Hect, E3 ligase catalytic domains"/>
    <property type="match status" value="1"/>
</dbReference>
<dbReference type="OMA" id="NIRAFWY"/>
<evidence type="ECO:0000256" key="4">
    <source>
        <dbReference type="ARBA" id="ARBA00022786"/>
    </source>
</evidence>
<name>C5M0I4_PERM5</name>
<dbReference type="InterPro" id="IPR044611">
    <property type="entry name" value="E3A/B/C-like"/>
</dbReference>
<dbReference type="PANTHER" id="PTHR45700">
    <property type="entry name" value="UBIQUITIN-PROTEIN LIGASE E3C"/>
    <property type="match status" value="1"/>
</dbReference>
<dbReference type="GO" id="GO:0061630">
    <property type="term" value="F:ubiquitin protein ligase activity"/>
    <property type="evidence" value="ECO:0007669"/>
    <property type="project" value="UniProtKB-EC"/>
</dbReference>
<evidence type="ECO:0000259" key="7">
    <source>
        <dbReference type="PROSITE" id="PS50237"/>
    </source>
</evidence>
<dbReference type="Proteomes" id="UP000007800">
    <property type="component" value="Unassembled WGS sequence"/>
</dbReference>
<evidence type="ECO:0000313" key="8">
    <source>
        <dbReference type="EMBL" id="EEQ97519.1"/>
    </source>
</evidence>
<dbReference type="InParanoid" id="C5M0I4"/>